<evidence type="ECO:0008006" key="6">
    <source>
        <dbReference type="Google" id="ProtNLM"/>
    </source>
</evidence>
<keyword evidence="1" id="KW-0175">Coiled coil</keyword>
<keyword evidence="3" id="KW-1133">Transmembrane helix</keyword>
<gene>
    <name evidence="4" type="ORF">A8L45_00230</name>
</gene>
<keyword evidence="5" id="KW-1185">Reference proteome</keyword>
<reference evidence="4 5" key="1">
    <citation type="submission" date="2016-05" db="EMBL/GenBank/DDBJ databases">
        <title>Genomic Taxonomy of the Vibrionaceae.</title>
        <authorList>
            <person name="Gomez-Gil B."/>
            <person name="Enciso-Ibarra J."/>
        </authorList>
    </citation>
    <scope>NUCLEOTIDE SEQUENCE [LARGE SCALE GENOMIC DNA]</scope>
    <source>
        <strain evidence="4 5">CAIM 1920</strain>
    </source>
</reference>
<evidence type="ECO:0000313" key="5">
    <source>
        <dbReference type="Proteomes" id="UP000094936"/>
    </source>
</evidence>
<evidence type="ECO:0000313" key="4">
    <source>
        <dbReference type="EMBL" id="ODA36069.1"/>
    </source>
</evidence>
<organism evidence="4 5">
    <name type="scientific">Veronia pacifica</name>
    <dbReference type="NCBI Taxonomy" id="1080227"/>
    <lineage>
        <taxon>Bacteria</taxon>
        <taxon>Pseudomonadati</taxon>
        <taxon>Pseudomonadota</taxon>
        <taxon>Gammaproteobacteria</taxon>
        <taxon>Vibrionales</taxon>
        <taxon>Vibrionaceae</taxon>
        <taxon>Veronia</taxon>
    </lineage>
</organism>
<dbReference type="AlphaFoldDB" id="A0A1C3ES27"/>
<feature type="coiled-coil region" evidence="1">
    <location>
        <begin position="84"/>
        <end position="111"/>
    </location>
</feature>
<name>A0A1C3ES27_9GAMM</name>
<keyword evidence="3" id="KW-0812">Transmembrane</keyword>
<accession>A0A1C3ES27</accession>
<evidence type="ECO:0000256" key="3">
    <source>
        <dbReference type="SAM" id="Phobius"/>
    </source>
</evidence>
<dbReference type="OrthoDB" id="5772916at2"/>
<dbReference type="RefSeq" id="WP_068897998.1">
    <property type="nucleotide sequence ID" value="NZ_JBHUIF010000002.1"/>
</dbReference>
<protein>
    <recommendedName>
        <fullName evidence="6">YtxH domain-containing protein</fullName>
    </recommendedName>
</protein>
<dbReference type="Proteomes" id="UP000094936">
    <property type="component" value="Unassembled WGS sequence"/>
</dbReference>
<feature type="region of interest" description="Disordered" evidence="2">
    <location>
        <begin position="1"/>
        <end position="47"/>
    </location>
</feature>
<sequence length="116" mass="13071">MNNNNQNPGFPYYGYPYNAYPQQPAAQQPNTQQMPQQNADAQPYKKQNSKTHFAMGLVAGAAAAYIIGNKKFRQGVSATGEKAWSAVRGEVEELKERLEDTQAELEYYRNLHKGDE</sequence>
<dbReference type="EMBL" id="LYBM01000001">
    <property type="protein sequence ID" value="ODA36069.1"/>
    <property type="molecule type" value="Genomic_DNA"/>
</dbReference>
<feature type="compositionally biased region" description="Low complexity" evidence="2">
    <location>
        <begin position="1"/>
        <end position="39"/>
    </location>
</feature>
<feature type="transmembrane region" description="Helical" evidence="3">
    <location>
        <begin position="51"/>
        <end position="68"/>
    </location>
</feature>
<comment type="caution">
    <text evidence="4">The sequence shown here is derived from an EMBL/GenBank/DDBJ whole genome shotgun (WGS) entry which is preliminary data.</text>
</comment>
<evidence type="ECO:0000256" key="2">
    <source>
        <dbReference type="SAM" id="MobiDB-lite"/>
    </source>
</evidence>
<dbReference type="STRING" id="1080227.A8L45_00230"/>
<evidence type="ECO:0000256" key="1">
    <source>
        <dbReference type="SAM" id="Coils"/>
    </source>
</evidence>
<proteinExistence type="predicted"/>
<keyword evidence="3" id="KW-0472">Membrane</keyword>